<feature type="transmembrane region" description="Helical" evidence="2">
    <location>
        <begin position="12"/>
        <end position="32"/>
    </location>
</feature>
<sequence>MASPLDSTYGMWLVFLFIMAILYGVGLLQAFLYSRWHRNDPRWVQALVVVLVILETLQIAWYFDSTYHYFVSEFGNAQAFDFSPWQNSAQLLAAYLSAFLVQFYFATTIYLLKPEAWYATVLIGLLALGSMGAGLAQTVRTAEIASLTRLAETKAITTVQAGLAFGCDLAITVTLCATFNSFKTGFKSTNTLLNTLMIYAVNRGILTAVCALLNLVLFLRTEGTFYFFIGLMPSSKLYMNTMLATLNTRSHLKKQAKWGEAKYLNTRQTLFPNGELRMSMPPPAHYGKAPATDGVISSFDMAQISQASQNQMSIHVQTQVDVDNSGDESDSWTSSPRKTDNDFVRSMV</sequence>
<feature type="transmembrane region" description="Helical" evidence="2">
    <location>
        <begin position="119"/>
        <end position="139"/>
    </location>
</feature>
<dbReference type="OMA" id="YMNSALA"/>
<feature type="compositionally biased region" description="Basic and acidic residues" evidence="1">
    <location>
        <begin position="337"/>
        <end position="348"/>
    </location>
</feature>
<dbReference type="InterPro" id="IPR045339">
    <property type="entry name" value="DUF6534"/>
</dbReference>
<feature type="transmembrane region" description="Helical" evidence="2">
    <location>
        <begin position="159"/>
        <end position="179"/>
    </location>
</feature>
<dbReference type="AlphaFoldDB" id="D8Q7X6"/>
<dbReference type="EMBL" id="GL377307">
    <property type="protein sequence ID" value="EFI96094.1"/>
    <property type="molecule type" value="Genomic_DNA"/>
</dbReference>
<organism evidence="5">
    <name type="scientific">Schizophyllum commune (strain H4-8 / FGSC 9210)</name>
    <name type="common">Split gill fungus</name>
    <dbReference type="NCBI Taxonomy" id="578458"/>
    <lineage>
        <taxon>Eukaryota</taxon>
        <taxon>Fungi</taxon>
        <taxon>Dikarya</taxon>
        <taxon>Basidiomycota</taxon>
        <taxon>Agaricomycotina</taxon>
        <taxon>Agaricomycetes</taxon>
        <taxon>Agaricomycetidae</taxon>
        <taxon>Agaricales</taxon>
        <taxon>Schizophyllaceae</taxon>
        <taxon>Schizophyllum</taxon>
    </lineage>
</organism>
<name>D8Q7X6_SCHCM</name>
<dbReference type="KEGG" id="scm:SCHCO_02628670"/>
<gene>
    <name evidence="4" type="ORF">SCHCODRAFT_85396</name>
</gene>
<keyword evidence="2" id="KW-0812">Transmembrane</keyword>
<dbReference type="GeneID" id="9586820"/>
<dbReference type="eggNOG" id="ENOG502SP44">
    <property type="taxonomic scope" value="Eukaryota"/>
</dbReference>
<accession>D8Q7X6</accession>
<protein>
    <recommendedName>
        <fullName evidence="3">DUF6534 domain-containing protein</fullName>
    </recommendedName>
</protein>
<dbReference type="HOGENOM" id="CLU_046025_10_0_1"/>
<keyword evidence="5" id="KW-1185">Reference proteome</keyword>
<dbReference type="Proteomes" id="UP000007431">
    <property type="component" value="Unassembled WGS sequence"/>
</dbReference>
<keyword evidence="2" id="KW-0472">Membrane</keyword>
<evidence type="ECO:0000256" key="1">
    <source>
        <dbReference type="SAM" id="MobiDB-lite"/>
    </source>
</evidence>
<proteinExistence type="predicted"/>
<feature type="transmembrane region" description="Helical" evidence="2">
    <location>
        <begin position="200"/>
        <end position="219"/>
    </location>
</feature>
<evidence type="ECO:0000313" key="4">
    <source>
        <dbReference type="EMBL" id="EFI96094.1"/>
    </source>
</evidence>
<dbReference type="VEuPathDB" id="FungiDB:SCHCODRAFT_02628670"/>
<feature type="transmembrane region" description="Helical" evidence="2">
    <location>
        <begin position="44"/>
        <end position="63"/>
    </location>
</feature>
<evidence type="ECO:0000259" key="3">
    <source>
        <dbReference type="Pfam" id="PF20152"/>
    </source>
</evidence>
<keyword evidence="2" id="KW-1133">Transmembrane helix</keyword>
<evidence type="ECO:0000313" key="5">
    <source>
        <dbReference type="Proteomes" id="UP000007431"/>
    </source>
</evidence>
<feature type="transmembrane region" description="Helical" evidence="2">
    <location>
        <begin position="225"/>
        <end position="246"/>
    </location>
</feature>
<dbReference type="RefSeq" id="XP_003030997.1">
    <property type="nucleotide sequence ID" value="XM_003030951.1"/>
</dbReference>
<dbReference type="InParanoid" id="D8Q7X6"/>
<evidence type="ECO:0000256" key="2">
    <source>
        <dbReference type="SAM" id="Phobius"/>
    </source>
</evidence>
<feature type="region of interest" description="Disordered" evidence="1">
    <location>
        <begin position="321"/>
        <end position="348"/>
    </location>
</feature>
<dbReference type="PANTHER" id="PTHR40465">
    <property type="entry name" value="CHROMOSOME 1, WHOLE GENOME SHOTGUN SEQUENCE"/>
    <property type="match status" value="1"/>
</dbReference>
<dbReference type="Pfam" id="PF20152">
    <property type="entry name" value="DUF6534"/>
    <property type="match status" value="1"/>
</dbReference>
<dbReference type="OrthoDB" id="3053610at2759"/>
<feature type="domain" description="DUF6534" evidence="3">
    <location>
        <begin position="165"/>
        <end position="251"/>
    </location>
</feature>
<feature type="transmembrane region" description="Helical" evidence="2">
    <location>
        <begin position="92"/>
        <end position="112"/>
    </location>
</feature>
<reference evidence="4 5" key="1">
    <citation type="journal article" date="2010" name="Nat. Biotechnol.">
        <title>Genome sequence of the model mushroom Schizophyllum commune.</title>
        <authorList>
            <person name="Ohm R.A."/>
            <person name="de Jong J.F."/>
            <person name="Lugones L.G."/>
            <person name="Aerts A."/>
            <person name="Kothe E."/>
            <person name="Stajich J.E."/>
            <person name="de Vries R.P."/>
            <person name="Record E."/>
            <person name="Levasseur A."/>
            <person name="Baker S.E."/>
            <person name="Bartholomew K.A."/>
            <person name="Coutinho P.M."/>
            <person name="Erdmann S."/>
            <person name="Fowler T.J."/>
            <person name="Gathman A.C."/>
            <person name="Lombard V."/>
            <person name="Henrissat B."/>
            <person name="Knabe N."/>
            <person name="Kuees U."/>
            <person name="Lilly W.W."/>
            <person name="Lindquist E."/>
            <person name="Lucas S."/>
            <person name="Magnuson J.K."/>
            <person name="Piumi F."/>
            <person name="Raudaskoski M."/>
            <person name="Salamov A."/>
            <person name="Schmutz J."/>
            <person name="Schwarze F.W.M.R."/>
            <person name="vanKuyk P.A."/>
            <person name="Horton J.S."/>
            <person name="Grigoriev I.V."/>
            <person name="Woesten H.A.B."/>
        </authorList>
    </citation>
    <scope>NUCLEOTIDE SEQUENCE [LARGE SCALE GENOMIC DNA]</scope>
    <source>
        <strain evidence="5">H4-8 / FGSC 9210</strain>
    </source>
</reference>
<dbReference type="PANTHER" id="PTHR40465:SF1">
    <property type="entry name" value="DUF6534 DOMAIN-CONTAINING PROTEIN"/>
    <property type="match status" value="1"/>
</dbReference>